<gene>
    <name evidence="1" type="ORF">ANANG_G00305050</name>
</gene>
<dbReference type="Proteomes" id="UP001044222">
    <property type="component" value="Chromosome 18"/>
</dbReference>
<name>A0A9D3LM89_ANGAN</name>
<organism evidence="1 2">
    <name type="scientific">Anguilla anguilla</name>
    <name type="common">European freshwater eel</name>
    <name type="synonym">Muraena anguilla</name>
    <dbReference type="NCBI Taxonomy" id="7936"/>
    <lineage>
        <taxon>Eukaryota</taxon>
        <taxon>Metazoa</taxon>
        <taxon>Chordata</taxon>
        <taxon>Craniata</taxon>
        <taxon>Vertebrata</taxon>
        <taxon>Euteleostomi</taxon>
        <taxon>Actinopterygii</taxon>
        <taxon>Neopterygii</taxon>
        <taxon>Teleostei</taxon>
        <taxon>Anguilliformes</taxon>
        <taxon>Anguillidae</taxon>
        <taxon>Anguilla</taxon>
    </lineage>
</organism>
<feature type="non-terminal residue" evidence="1">
    <location>
        <position position="57"/>
    </location>
</feature>
<evidence type="ECO:0000313" key="2">
    <source>
        <dbReference type="Proteomes" id="UP001044222"/>
    </source>
</evidence>
<dbReference type="EMBL" id="JAFIRN010000018">
    <property type="protein sequence ID" value="KAG5831565.1"/>
    <property type="molecule type" value="Genomic_DNA"/>
</dbReference>
<evidence type="ECO:0000313" key="1">
    <source>
        <dbReference type="EMBL" id="KAG5831565.1"/>
    </source>
</evidence>
<sequence>PPRLGRRVLDTPPRAAASVRGVLGRALLAAGRRLAGVEGAERLRLVGLALAVQQLGA</sequence>
<accession>A0A9D3LM89</accession>
<comment type="caution">
    <text evidence="1">The sequence shown here is derived from an EMBL/GenBank/DDBJ whole genome shotgun (WGS) entry which is preliminary data.</text>
</comment>
<proteinExistence type="predicted"/>
<keyword evidence="2" id="KW-1185">Reference proteome</keyword>
<dbReference type="AlphaFoldDB" id="A0A9D3LM89"/>
<protein>
    <submittedName>
        <fullName evidence="1">Uncharacterized protein</fullName>
    </submittedName>
</protein>
<reference evidence="1" key="1">
    <citation type="submission" date="2021-01" db="EMBL/GenBank/DDBJ databases">
        <title>A chromosome-scale assembly of European eel, Anguilla anguilla.</title>
        <authorList>
            <person name="Henkel C."/>
            <person name="Jong-Raadsen S.A."/>
            <person name="Dufour S."/>
            <person name="Weltzien F.-A."/>
            <person name="Palstra A.P."/>
            <person name="Pelster B."/>
            <person name="Spaink H.P."/>
            <person name="Van Den Thillart G.E."/>
            <person name="Jansen H."/>
            <person name="Zahm M."/>
            <person name="Klopp C."/>
            <person name="Cedric C."/>
            <person name="Louis A."/>
            <person name="Berthelot C."/>
            <person name="Parey E."/>
            <person name="Roest Crollius H."/>
            <person name="Montfort J."/>
            <person name="Robinson-Rechavi M."/>
            <person name="Bucao C."/>
            <person name="Bouchez O."/>
            <person name="Gislard M."/>
            <person name="Lluch J."/>
            <person name="Milhes M."/>
            <person name="Lampietro C."/>
            <person name="Lopez Roques C."/>
            <person name="Donnadieu C."/>
            <person name="Braasch I."/>
            <person name="Desvignes T."/>
            <person name="Postlethwait J."/>
            <person name="Bobe J."/>
            <person name="Guiguen Y."/>
            <person name="Dirks R."/>
        </authorList>
    </citation>
    <scope>NUCLEOTIDE SEQUENCE</scope>
    <source>
        <strain evidence="1">Tag_6206</strain>
        <tissue evidence="1">Liver</tissue>
    </source>
</reference>